<feature type="compositionally biased region" description="Basic residues" evidence="1">
    <location>
        <begin position="38"/>
        <end position="47"/>
    </location>
</feature>
<feature type="compositionally biased region" description="Polar residues" evidence="1">
    <location>
        <begin position="27"/>
        <end position="37"/>
    </location>
</feature>
<feature type="transmembrane region" description="Helical" evidence="2">
    <location>
        <begin position="80"/>
        <end position="97"/>
    </location>
</feature>
<keyword evidence="2" id="KW-1133">Transmembrane helix</keyword>
<gene>
    <name evidence="6" type="ORF">CINCED_3A012935</name>
</gene>
<reference evidence="6 7" key="1">
    <citation type="submission" date="2019-08" db="EMBL/GenBank/DDBJ databases">
        <authorList>
            <person name="Alioto T."/>
            <person name="Alioto T."/>
            <person name="Gomez Garrido J."/>
        </authorList>
    </citation>
    <scope>NUCLEOTIDE SEQUENCE [LARGE SCALE GENOMIC DNA]</scope>
</reference>
<keyword evidence="7" id="KW-1185">Reference proteome</keyword>
<dbReference type="GO" id="GO:0061909">
    <property type="term" value="P:autophagosome-lysosome fusion"/>
    <property type="evidence" value="ECO:0007669"/>
    <property type="project" value="TreeGrafter"/>
</dbReference>
<feature type="domain" description="DUF7044" evidence="5">
    <location>
        <begin position="179"/>
        <end position="260"/>
    </location>
</feature>
<name>A0A5E4NIE7_9HEMI</name>
<dbReference type="Pfam" id="PF23070">
    <property type="entry name" value="DUF7043"/>
    <property type="match status" value="1"/>
</dbReference>
<evidence type="ECO:0000259" key="3">
    <source>
        <dbReference type="Pfam" id="PF23069"/>
    </source>
</evidence>
<organism evidence="6 7">
    <name type="scientific">Cinara cedri</name>
    <dbReference type="NCBI Taxonomy" id="506608"/>
    <lineage>
        <taxon>Eukaryota</taxon>
        <taxon>Metazoa</taxon>
        <taxon>Ecdysozoa</taxon>
        <taxon>Arthropoda</taxon>
        <taxon>Hexapoda</taxon>
        <taxon>Insecta</taxon>
        <taxon>Pterygota</taxon>
        <taxon>Neoptera</taxon>
        <taxon>Paraneoptera</taxon>
        <taxon>Hemiptera</taxon>
        <taxon>Sternorrhyncha</taxon>
        <taxon>Aphidomorpha</taxon>
        <taxon>Aphidoidea</taxon>
        <taxon>Aphididae</taxon>
        <taxon>Lachninae</taxon>
        <taxon>Cinara</taxon>
    </lineage>
</organism>
<dbReference type="EMBL" id="CABPRJ010001917">
    <property type="protein sequence ID" value="VVC41324.1"/>
    <property type="molecule type" value="Genomic_DNA"/>
</dbReference>
<protein>
    <submittedName>
        <fullName evidence="6">Uncharacterized protein</fullName>
    </submittedName>
</protein>
<keyword evidence="2" id="KW-0812">Transmembrane</keyword>
<feature type="region of interest" description="Disordered" evidence="1">
    <location>
        <begin position="1"/>
        <end position="61"/>
    </location>
</feature>
<evidence type="ECO:0000256" key="2">
    <source>
        <dbReference type="SAM" id="Phobius"/>
    </source>
</evidence>
<feature type="transmembrane region" description="Helical" evidence="2">
    <location>
        <begin position="159"/>
        <end position="177"/>
    </location>
</feature>
<evidence type="ECO:0000313" key="7">
    <source>
        <dbReference type="Proteomes" id="UP000325440"/>
    </source>
</evidence>
<feature type="domain" description="DUF7042" evidence="3">
    <location>
        <begin position="279"/>
        <end position="418"/>
    </location>
</feature>
<dbReference type="AlphaFoldDB" id="A0A5E4NIE7"/>
<evidence type="ECO:0000259" key="5">
    <source>
        <dbReference type="Pfam" id="PF23071"/>
    </source>
</evidence>
<feature type="compositionally biased region" description="Polar residues" evidence="1">
    <location>
        <begin position="52"/>
        <end position="61"/>
    </location>
</feature>
<dbReference type="OrthoDB" id="9979716at2759"/>
<evidence type="ECO:0000259" key="4">
    <source>
        <dbReference type="Pfam" id="PF23070"/>
    </source>
</evidence>
<sequence>FRSSFTRRTRPDRAPPSPSPSRLYSLATITSPPLSQHGSHRVLRSSRPHAVPSQSVHSPDTSVRPRHFERVLVVELDVTIILYYVLPLIVILLLSSVRHRTLTFTGRVRISRYPEKNPTYKHRGSLPRFARKIFVKDRYNDTVKDGCGRKTLNRQMNIIMTYWLVLMLSVWPVAVLSEGCMFPLRWEGIWFQSGIRQSIVVQANRFSIKGKCVDSEGDKFLLSDEKKQCYRCVVIHEKHHNVLQYKETFCNEVGTLKTICSLITGDALLYSMFRETGNPMQCPFKPPYTFTYNRGHGDCKNPVSTVEACTQDSRLLFRYQACPDVEGSESALEEVECIAGWKEGSYRFLVGRVHHSNGIPMSTEDRFKCFIYERTTSQRPLKGSSSSGDYEYRVAQSGDGTCSGLFSPLEGSRTMILKKEISETKCSFPLWLTEIQRWRTLDHGKMFTFLHHHNNGTLKLVSNSLDRVFTTQTIQAAHQFFYNQPLVVPLPGHEMKLSCQQEMEAVPGRFRVMVHYVTGCQSGYICLDFHRRANDLAELQMGQPSRRPEDACNSPNFDAHATDSITLVASKSDFRNCPFKGIYVIKKVSKSILWNDVSSSASKINLNLPVDLLTSDNHPSSMVITTTSQPSPKRHSSEYYEKSSDDWSVTYKKLQPEIPRFEKIFPRKNLSEEFERLPEYDDNDQQELVLRRVKRKGRRILSSKTVAEEKLKLNLTSIIFSCGSADSLKLIAECPRLSQIKSAYKCHGGWKNNGTVHQIISSELLSVTGWRKLYCLTYVKWPPDRVQVFVYADNCNPNNNRTVTSTFATSPENGGLVLSFNISLSPSGETPCNEVNESTAVRATLTVVAVAVGLLLLRHSSSSAAR</sequence>
<dbReference type="Pfam" id="PF23069">
    <property type="entry name" value="DUF7042"/>
    <property type="match status" value="1"/>
</dbReference>
<dbReference type="InterPro" id="IPR055472">
    <property type="entry name" value="DUF7044"/>
</dbReference>
<dbReference type="Proteomes" id="UP000325440">
    <property type="component" value="Unassembled WGS sequence"/>
</dbReference>
<feature type="non-terminal residue" evidence="6">
    <location>
        <position position="1"/>
    </location>
</feature>
<dbReference type="InterPro" id="IPR055471">
    <property type="entry name" value="DUF7043"/>
</dbReference>
<proteinExistence type="predicted"/>
<dbReference type="PANTHER" id="PTHR22255">
    <property type="entry name" value="LP06548P"/>
    <property type="match status" value="1"/>
</dbReference>
<dbReference type="PANTHER" id="PTHR22255:SF9">
    <property type="entry name" value="LP06548P"/>
    <property type="match status" value="1"/>
</dbReference>
<dbReference type="InterPro" id="IPR055470">
    <property type="entry name" value="DUF7042"/>
</dbReference>
<dbReference type="Pfam" id="PF23071">
    <property type="entry name" value="DUF7044"/>
    <property type="match status" value="1"/>
</dbReference>
<evidence type="ECO:0000313" key="6">
    <source>
        <dbReference type="EMBL" id="VVC41324.1"/>
    </source>
</evidence>
<accession>A0A5E4NIE7</accession>
<keyword evidence="2" id="KW-0472">Membrane</keyword>
<feature type="domain" description="DUF7043" evidence="4">
    <location>
        <begin position="423"/>
        <end position="559"/>
    </location>
</feature>
<evidence type="ECO:0000256" key="1">
    <source>
        <dbReference type="SAM" id="MobiDB-lite"/>
    </source>
</evidence>
<feature type="compositionally biased region" description="Basic residues" evidence="1">
    <location>
        <begin position="1"/>
        <end position="10"/>
    </location>
</feature>